<organism evidence="1 2">
    <name type="scientific">Candidatus Buchananbacteria bacterium CG10_big_fil_rev_8_21_14_0_10_42_9</name>
    <dbReference type="NCBI Taxonomy" id="1974526"/>
    <lineage>
        <taxon>Bacteria</taxon>
        <taxon>Candidatus Buchananiibacteriota</taxon>
    </lineage>
</organism>
<reference evidence="2" key="1">
    <citation type="submission" date="2017-09" db="EMBL/GenBank/DDBJ databases">
        <title>Depth-based differentiation of microbial function through sediment-hosted aquifers and enrichment of novel symbionts in the deep terrestrial subsurface.</title>
        <authorList>
            <person name="Probst A.J."/>
            <person name="Ladd B."/>
            <person name="Jarett J.K."/>
            <person name="Geller-Mcgrath D.E."/>
            <person name="Sieber C.M.K."/>
            <person name="Emerson J.B."/>
            <person name="Anantharaman K."/>
            <person name="Thomas B.C."/>
            <person name="Malmstrom R."/>
            <person name="Stieglmeier M."/>
            <person name="Klingl A."/>
            <person name="Woyke T."/>
            <person name="Ryan C.M."/>
            <person name="Banfield J.F."/>
        </authorList>
    </citation>
    <scope>NUCLEOTIDE SEQUENCE [LARGE SCALE GENOMIC DNA]</scope>
</reference>
<accession>A0A2H0W3J8</accession>
<dbReference type="EMBL" id="PEZZ01000016">
    <property type="protein sequence ID" value="PIS05220.1"/>
    <property type="molecule type" value="Genomic_DNA"/>
</dbReference>
<evidence type="ECO:0000313" key="2">
    <source>
        <dbReference type="Proteomes" id="UP000230935"/>
    </source>
</evidence>
<proteinExistence type="predicted"/>
<evidence type="ECO:0000313" key="1">
    <source>
        <dbReference type="EMBL" id="PIS05220.1"/>
    </source>
</evidence>
<comment type="caution">
    <text evidence="1">The sequence shown here is derived from an EMBL/GenBank/DDBJ whole genome shotgun (WGS) entry which is preliminary data.</text>
</comment>
<protein>
    <submittedName>
        <fullName evidence="1">Uncharacterized protein</fullName>
    </submittedName>
</protein>
<dbReference type="AlphaFoldDB" id="A0A2H0W3J8"/>
<name>A0A2H0W3J8_9BACT</name>
<sequence length="83" mass="9234">MKLAEMPGGDMDIKLLLRQGIGPAHLTGRIPPHSTWDARSTILIVHGASFAQEKEGMLKIERPGGMNLMVRASDLRDWRKISK</sequence>
<gene>
    <name evidence="1" type="ORF">COT81_02300</name>
</gene>
<dbReference type="Proteomes" id="UP000230935">
    <property type="component" value="Unassembled WGS sequence"/>
</dbReference>